<dbReference type="InterPro" id="IPR033551">
    <property type="entry name" value="DRC7/lobo"/>
</dbReference>
<comment type="caution">
    <text evidence="1">The sequence shown here is derived from an EMBL/GenBank/DDBJ whole genome shotgun (WGS) entry which is preliminary data.</text>
</comment>
<dbReference type="EMBL" id="BGZK01000091">
    <property type="protein sequence ID" value="GBP17837.1"/>
    <property type="molecule type" value="Genomic_DNA"/>
</dbReference>
<accession>A0A4C1TV01</accession>
<protein>
    <submittedName>
        <fullName evidence="1">Coiled-coil domain-containing protein lobo</fullName>
    </submittedName>
</protein>
<dbReference type="GO" id="GO:0030317">
    <property type="term" value="P:flagellated sperm motility"/>
    <property type="evidence" value="ECO:0007669"/>
    <property type="project" value="TreeGrafter"/>
</dbReference>
<gene>
    <name evidence="1" type="primary">lobo</name>
    <name evidence="1" type="ORF">EVAR_7830_1</name>
</gene>
<reference evidence="1 2" key="1">
    <citation type="journal article" date="2019" name="Commun. Biol.">
        <title>The bagworm genome reveals a unique fibroin gene that provides high tensile strength.</title>
        <authorList>
            <person name="Kono N."/>
            <person name="Nakamura H."/>
            <person name="Ohtoshi R."/>
            <person name="Tomita M."/>
            <person name="Numata K."/>
            <person name="Arakawa K."/>
        </authorList>
    </citation>
    <scope>NUCLEOTIDE SEQUENCE [LARGE SCALE GENOMIC DNA]</scope>
</reference>
<dbReference type="PANTHER" id="PTHR35249:SF2">
    <property type="entry name" value="DYNEIN REGULATORY COMPLEX SUBUNIT 7"/>
    <property type="match status" value="1"/>
</dbReference>
<sequence length="213" mass="24700">MTSITVIEPLEHKLNTESSNEAESENCDDVDRLIEKCQVEEIPPRIFTVKDMKEPLTCKVLNNVIYELGIVSLCWPEIEEPAFETRTCFPRSYYTNTTKERLLLAYAENFRQQFHFYYKNPIPLLLQAPNECGLQKMVCTSIRPTKLCFAGTTSWEGIASLVSDYFNYEPLTKPMLHKTTSDYLYANTLSCDWHNDYERGRTRARSGARPEVE</sequence>
<dbReference type="STRING" id="151549.A0A4C1TV01"/>
<dbReference type="Proteomes" id="UP000299102">
    <property type="component" value="Unassembled WGS sequence"/>
</dbReference>
<organism evidence="1 2">
    <name type="scientific">Eumeta variegata</name>
    <name type="common">Bagworm moth</name>
    <name type="synonym">Eumeta japonica</name>
    <dbReference type="NCBI Taxonomy" id="151549"/>
    <lineage>
        <taxon>Eukaryota</taxon>
        <taxon>Metazoa</taxon>
        <taxon>Ecdysozoa</taxon>
        <taxon>Arthropoda</taxon>
        <taxon>Hexapoda</taxon>
        <taxon>Insecta</taxon>
        <taxon>Pterygota</taxon>
        <taxon>Neoptera</taxon>
        <taxon>Endopterygota</taxon>
        <taxon>Lepidoptera</taxon>
        <taxon>Glossata</taxon>
        <taxon>Ditrysia</taxon>
        <taxon>Tineoidea</taxon>
        <taxon>Psychidae</taxon>
        <taxon>Oiketicinae</taxon>
        <taxon>Eumeta</taxon>
    </lineage>
</organism>
<proteinExistence type="predicted"/>
<dbReference type="PANTHER" id="PTHR35249">
    <property type="entry name" value="DYNEIN REGULATORY COMPLEX SUBUNIT 7"/>
    <property type="match status" value="1"/>
</dbReference>
<keyword evidence="2" id="KW-1185">Reference proteome</keyword>
<dbReference type="OrthoDB" id="10262874at2759"/>
<evidence type="ECO:0000313" key="1">
    <source>
        <dbReference type="EMBL" id="GBP17837.1"/>
    </source>
</evidence>
<dbReference type="AlphaFoldDB" id="A0A4C1TV01"/>
<name>A0A4C1TV01_EUMVA</name>
<dbReference type="GO" id="GO:0031514">
    <property type="term" value="C:motile cilium"/>
    <property type="evidence" value="ECO:0007669"/>
    <property type="project" value="TreeGrafter"/>
</dbReference>
<evidence type="ECO:0000313" key="2">
    <source>
        <dbReference type="Proteomes" id="UP000299102"/>
    </source>
</evidence>